<dbReference type="NCBIfam" id="TIGR02170">
    <property type="entry name" value="thyX"/>
    <property type="match status" value="2"/>
</dbReference>
<dbReference type="InterPro" id="IPR003669">
    <property type="entry name" value="Thymidylate_synthase_ThyX"/>
</dbReference>
<feature type="binding site" description="in other chain" evidence="1">
    <location>
        <begin position="89"/>
        <end position="91"/>
    </location>
    <ligand>
        <name>dUMP</name>
        <dbReference type="ChEBI" id="CHEBI:246422"/>
        <note>ligand shared between dimeric partners</note>
    </ligand>
</feature>
<dbReference type="STRING" id="1209989.TepRe1_2170"/>
<comment type="catalytic activity">
    <reaction evidence="1">
        <text>dUMP + (6R)-5,10-methylene-5,6,7,8-tetrahydrofolate + NADPH + H(+) = dTMP + (6S)-5,6,7,8-tetrahydrofolate + NADP(+)</text>
        <dbReference type="Rhea" id="RHEA:29043"/>
        <dbReference type="ChEBI" id="CHEBI:15378"/>
        <dbReference type="ChEBI" id="CHEBI:15636"/>
        <dbReference type="ChEBI" id="CHEBI:57453"/>
        <dbReference type="ChEBI" id="CHEBI:57783"/>
        <dbReference type="ChEBI" id="CHEBI:58349"/>
        <dbReference type="ChEBI" id="CHEBI:63528"/>
        <dbReference type="ChEBI" id="CHEBI:246422"/>
        <dbReference type="EC" id="2.1.1.148"/>
    </reaction>
</comment>
<dbReference type="HAMAP" id="MF_01408">
    <property type="entry name" value="ThyX"/>
    <property type="match status" value="1"/>
</dbReference>
<keyword evidence="1" id="KW-0285">Flavoprotein</keyword>
<proteinExistence type="inferred from homology"/>
<keyword evidence="1 2" id="KW-0808">Transferase</keyword>
<gene>
    <name evidence="1 2" type="primary">thyX</name>
    <name evidence="2" type="ordered locus">TEPIRE1_2338</name>
</gene>
<feature type="binding site" evidence="1">
    <location>
        <position position="331"/>
    </location>
    <ligand>
        <name>dUMP</name>
        <dbReference type="ChEBI" id="CHEBI:246422"/>
        <note>ligand shared between dimeric partners</note>
    </ligand>
</feature>
<evidence type="ECO:0000256" key="1">
    <source>
        <dbReference type="HAMAP-Rule" id="MF_01408"/>
    </source>
</evidence>
<sequence>MKVTILAHTPEPEKTVAAAARLCYSKISATQIMENFSQEKATSFIKKLMDMGHMSPMEHVSFTFAIDGVSRTLLAQITRHRIASYSVQSLRYNNPFDEEISLEVSDDDSTSENVSYLEGLLLATKLSGQKVNVNPSLIEKNHIKGQTPENIIDLHKPSYIRGIFDGAGMLSESPDNPGFSIAFPLELESILRDTHFNIISSDTKLLIKNESALNFVRYIYGNLDFAVSLYSEDKLLGFCNKNAQLNEEILSIMQNFIDQKYYAMAPESISKSTKALLTYIKGLDACKKHYIDLIRAGIDQEDARYILPLGTQTRLVMTMNVRSLYNFFNLRCCERAQTEIRQLANLMLAEVKKIAPSLFEKAGAPCEKLGYCPEGDFGCGKYPPSK</sequence>
<comment type="cofactor">
    <cofactor evidence="1">
        <name>FAD</name>
        <dbReference type="ChEBI" id="CHEBI:57692"/>
    </cofactor>
    <text evidence="1">Binds 4 FAD per tetramer. Each FAD binding site is formed by three monomers.</text>
</comment>
<dbReference type="InterPro" id="IPR036098">
    <property type="entry name" value="Thymidylate_synthase_ThyX_sf"/>
</dbReference>
<feature type="binding site" evidence="1">
    <location>
        <begin position="320"/>
        <end position="322"/>
    </location>
    <ligand>
        <name>FAD</name>
        <dbReference type="ChEBI" id="CHEBI:57692"/>
        <note>ligand shared between neighboring subunits</note>
    </ligand>
</feature>
<protein>
    <recommendedName>
        <fullName evidence="1">Flavin-dependent thymidylate synthase</fullName>
        <shortName evidence="1">FDTS</shortName>
        <ecNumber evidence="1">2.1.1.148</ecNumber>
    </recommendedName>
    <alternativeName>
        <fullName evidence="1">FAD-dependent thymidylate synthase</fullName>
    </alternativeName>
    <alternativeName>
        <fullName evidence="1">Thymidylate synthase ThyX</fullName>
        <shortName evidence="1">TS</shortName>
        <shortName evidence="1">TSase</shortName>
    </alternativeName>
</protein>
<evidence type="ECO:0000313" key="2">
    <source>
        <dbReference type="EMBL" id="CDI40961.1"/>
    </source>
</evidence>
<dbReference type="eggNOG" id="COG1351">
    <property type="taxonomic scope" value="Bacteria"/>
</dbReference>
<dbReference type="KEGG" id="tep:TepRe1_2170"/>
<dbReference type="GO" id="GO:0050797">
    <property type="term" value="F:thymidylate synthase (FAD) activity"/>
    <property type="evidence" value="ECO:0007669"/>
    <property type="project" value="UniProtKB-UniRule"/>
</dbReference>
<dbReference type="GO" id="GO:0006231">
    <property type="term" value="P:dTMP biosynthetic process"/>
    <property type="evidence" value="ECO:0007669"/>
    <property type="project" value="UniProtKB-UniRule"/>
</dbReference>
<keyword evidence="1" id="KW-0545">Nucleotide biosynthesis</keyword>
<dbReference type="Proteomes" id="UP000010802">
    <property type="component" value="Chromosome"/>
</dbReference>
<comment type="caution">
    <text evidence="1">Lacks conserved residue(s) required for the propagation of feature annotation.</text>
</comment>
<feature type="binding site" description="in other chain" evidence="1">
    <location>
        <position position="304"/>
    </location>
    <ligand>
        <name>dUMP</name>
        <dbReference type="ChEBI" id="CHEBI:246422"/>
        <note>ligand shared between dimeric partners</note>
    </ligand>
</feature>
<keyword evidence="1 2" id="KW-0489">Methyltransferase</keyword>
<dbReference type="GO" id="GO:0032259">
    <property type="term" value="P:methylation"/>
    <property type="evidence" value="ECO:0007669"/>
    <property type="project" value="UniProtKB-KW"/>
</dbReference>
<comment type="pathway">
    <text evidence="1">Pyrimidine metabolism; dTTP biosynthesis.</text>
</comment>
<feature type="binding site" evidence="1">
    <location>
        <position position="55"/>
    </location>
    <ligand>
        <name>FAD</name>
        <dbReference type="ChEBI" id="CHEBI:57692"/>
        <note>ligand shared between neighboring subunits</note>
    </ligand>
</feature>
<keyword evidence="1" id="KW-0521">NADP</keyword>
<feature type="binding site" evidence="1">
    <location>
        <position position="326"/>
    </location>
    <ligand>
        <name>FAD</name>
        <dbReference type="ChEBI" id="CHEBI:57692"/>
        <note>ligand shared between neighboring subunits</note>
    </ligand>
</feature>
<dbReference type="SUPFAM" id="SSF69796">
    <property type="entry name" value="Thymidylate synthase-complementing protein Thy1"/>
    <property type="match status" value="2"/>
</dbReference>
<comment type="similarity">
    <text evidence="1">Belongs to the thymidylate synthase ThyX family.</text>
</comment>
<evidence type="ECO:0000313" key="3">
    <source>
        <dbReference type="Proteomes" id="UP000010802"/>
    </source>
</evidence>
<dbReference type="OrthoDB" id="9780625at2"/>
<dbReference type="HOGENOM" id="CLU_077585_0_0_9"/>
<comment type="subunit">
    <text evidence="1">Homotetramer.</text>
</comment>
<dbReference type="RefSeq" id="WP_013779211.1">
    <property type="nucleotide sequence ID" value="NC_015519.1"/>
</dbReference>
<keyword evidence="3" id="KW-1185">Reference proteome</keyword>
<dbReference type="Pfam" id="PF02511">
    <property type="entry name" value="Thy1"/>
    <property type="match status" value="2"/>
</dbReference>
<reference evidence="3" key="1">
    <citation type="journal article" date="2013" name="Genome Announc.">
        <title>First genome sequence of a syntrophic acetate-oxidizing bacterium, Tepidanaerobacter acetatoxydans strain Re1.</title>
        <authorList>
            <person name="Manzoor S."/>
            <person name="Bongcam-Rudloff E."/>
            <person name="Schnurer A."/>
            <person name="Muller B."/>
        </authorList>
    </citation>
    <scope>NUCLEOTIDE SEQUENCE [LARGE SCALE GENOMIC DNA]</scope>
    <source>
        <strain evidence="3">Re1</strain>
    </source>
</reference>
<comment type="function">
    <text evidence="1">Catalyzes the reductive methylation of 2'-deoxyuridine-5'-monophosphate (dUMP) to 2'-deoxythymidine-5'-monophosphate (dTMP) while utilizing 5,10-methylenetetrahydrofolate (mTHF) as the methyl donor, and NADPH and FADH(2) as the reductant.</text>
</comment>
<dbReference type="GO" id="GO:0050660">
    <property type="term" value="F:flavin adenine dinucleotide binding"/>
    <property type="evidence" value="ECO:0007669"/>
    <property type="project" value="UniProtKB-UniRule"/>
</dbReference>
<dbReference type="EMBL" id="HF563609">
    <property type="protein sequence ID" value="CDI40961.1"/>
    <property type="molecule type" value="Genomic_DNA"/>
</dbReference>
<dbReference type="GO" id="GO:0070402">
    <property type="term" value="F:NADPH binding"/>
    <property type="evidence" value="ECO:0007669"/>
    <property type="project" value="TreeGrafter"/>
</dbReference>
<dbReference type="GO" id="GO:0006235">
    <property type="term" value="P:dTTP biosynthetic process"/>
    <property type="evidence" value="ECO:0007669"/>
    <property type="project" value="UniProtKB-UniRule"/>
</dbReference>
<dbReference type="PANTHER" id="PTHR34934">
    <property type="entry name" value="FLAVIN-DEPENDENT THYMIDYLATE SYNTHASE"/>
    <property type="match status" value="1"/>
</dbReference>
<dbReference type="EC" id="2.1.1.148" evidence="1"/>
<organism evidence="2 3">
    <name type="scientific">Tepidanaerobacter acetatoxydans (strain DSM 21804 / JCM 16047 / Re1)</name>
    <dbReference type="NCBI Taxonomy" id="1209989"/>
    <lineage>
        <taxon>Bacteria</taxon>
        <taxon>Bacillati</taxon>
        <taxon>Bacillota</taxon>
        <taxon>Clostridia</taxon>
        <taxon>Thermosediminibacterales</taxon>
        <taxon>Tepidanaerobacteraceae</taxon>
        <taxon>Tepidanaerobacter</taxon>
    </lineage>
</organism>
<name>F4LRF6_TEPAE</name>
<dbReference type="CDD" id="cd20175">
    <property type="entry name" value="ThyX"/>
    <property type="match status" value="1"/>
</dbReference>
<dbReference type="AlphaFoldDB" id="F4LRF6"/>
<keyword evidence="1" id="KW-0274">FAD</keyword>
<dbReference type="KEGG" id="tae:TepiRe1_2338"/>
<feature type="binding site" evidence="1">
    <location>
        <begin position="79"/>
        <end position="81"/>
    </location>
    <ligand>
        <name>FAD</name>
        <dbReference type="ChEBI" id="CHEBI:57692"/>
        <note>ligand shared between neighboring subunits</note>
    </ligand>
</feature>
<dbReference type="PROSITE" id="PS51331">
    <property type="entry name" value="THYX"/>
    <property type="match status" value="1"/>
</dbReference>
<accession>F4LRF6</accession>
<feature type="binding site" evidence="1">
    <location>
        <begin position="76"/>
        <end position="79"/>
    </location>
    <ligand>
        <name>dUMP</name>
        <dbReference type="ChEBI" id="CHEBI:246422"/>
        <note>ligand shared between dimeric partners</note>
    </ligand>
</feature>
<dbReference type="PANTHER" id="PTHR34934:SF1">
    <property type="entry name" value="FLAVIN-DEPENDENT THYMIDYLATE SYNTHASE"/>
    <property type="match status" value="1"/>
</dbReference>
<feature type="active site" description="Involved in ionization of N3 of dUMP, leading to its activation" evidence="1">
    <location>
        <position position="331"/>
    </location>
</feature>
<dbReference type="GO" id="GO:0004799">
    <property type="term" value="F:thymidylate synthase activity"/>
    <property type="evidence" value="ECO:0007669"/>
    <property type="project" value="TreeGrafter"/>
</dbReference>
<dbReference type="Gene3D" id="3.30.1360.170">
    <property type="match status" value="2"/>
</dbReference>
<dbReference type="UniPathway" id="UPA00575"/>